<organism evidence="8 9">
    <name type="scientific">Candidatus Methylospira mobilis</name>
    <dbReference type="NCBI Taxonomy" id="1808979"/>
    <lineage>
        <taxon>Bacteria</taxon>
        <taxon>Pseudomonadati</taxon>
        <taxon>Pseudomonadota</taxon>
        <taxon>Gammaproteobacteria</taxon>
        <taxon>Methylococcales</taxon>
        <taxon>Methylococcaceae</taxon>
        <taxon>Candidatus Methylospira</taxon>
    </lineage>
</organism>
<dbReference type="KEGG" id="mmob:F6R98_01365"/>
<evidence type="ECO:0000313" key="8">
    <source>
        <dbReference type="EMBL" id="QFY44890.1"/>
    </source>
</evidence>
<dbReference type="EC" id="2.1.1.72" evidence="2 7"/>
<dbReference type="FunCoup" id="A0A5Q0BMB2">
    <property type="interactions" value="45"/>
</dbReference>
<evidence type="ECO:0000256" key="3">
    <source>
        <dbReference type="ARBA" id="ARBA00022603"/>
    </source>
</evidence>
<dbReference type="PANTHER" id="PTHR30481:SF3">
    <property type="entry name" value="DNA ADENINE METHYLASE"/>
    <property type="match status" value="1"/>
</dbReference>
<dbReference type="NCBIfam" id="TIGR00571">
    <property type="entry name" value="dam"/>
    <property type="match status" value="1"/>
</dbReference>
<dbReference type="GO" id="GO:1904047">
    <property type="term" value="F:S-adenosyl-L-methionine binding"/>
    <property type="evidence" value="ECO:0007669"/>
    <property type="project" value="TreeGrafter"/>
</dbReference>
<accession>A0A5Q0BMB2</accession>
<dbReference type="InterPro" id="IPR012327">
    <property type="entry name" value="MeTrfase_D12"/>
</dbReference>
<dbReference type="GO" id="GO:0032259">
    <property type="term" value="P:methylation"/>
    <property type="evidence" value="ECO:0007669"/>
    <property type="project" value="UniProtKB-KW"/>
</dbReference>
<evidence type="ECO:0000256" key="4">
    <source>
        <dbReference type="ARBA" id="ARBA00022679"/>
    </source>
</evidence>
<evidence type="ECO:0000256" key="2">
    <source>
        <dbReference type="ARBA" id="ARBA00011900"/>
    </source>
</evidence>
<evidence type="ECO:0000256" key="1">
    <source>
        <dbReference type="ARBA" id="ARBA00006594"/>
    </source>
</evidence>
<protein>
    <recommendedName>
        <fullName evidence="2 7">Site-specific DNA-methyltransferase (adenine-specific)</fullName>
        <ecNumber evidence="2 7">2.1.1.72</ecNumber>
    </recommendedName>
</protein>
<dbReference type="InterPro" id="IPR029063">
    <property type="entry name" value="SAM-dependent_MTases_sf"/>
</dbReference>
<reference evidence="8 9" key="1">
    <citation type="submission" date="2019-09" db="EMBL/GenBank/DDBJ databases">
        <title>Ecophysiology of the spiral-shaped methanotroph Methylospira mobilis as revealed by the complete genome sequence.</title>
        <authorList>
            <person name="Oshkin I.Y."/>
            <person name="Dedysh S.N."/>
            <person name="Miroshnikov K."/>
            <person name="Danilova O.V."/>
            <person name="Hakobyan A."/>
            <person name="Liesack W."/>
        </authorList>
    </citation>
    <scope>NUCLEOTIDE SEQUENCE [LARGE SCALE GENOMIC DNA]</scope>
    <source>
        <strain evidence="8 9">Shm1</strain>
    </source>
</reference>
<dbReference type="Gene3D" id="1.10.1020.10">
    <property type="entry name" value="Adenine-specific Methyltransferase, Domain 2"/>
    <property type="match status" value="1"/>
</dbReference>
<evidence type="ECO:0000256" key="5">
    <source>
        <dbReference type="ARBA" id="ARBA00022691"/>
    </source>
</evidence>
<dbReference type="PIRSF" id="PIRSF000398">
    <property type="entry name" value="M_m6A_EcoRV"/>
    <property type="match status" value="1"/>
</dbReference>
<sequence>MKSGVPPIKSQGIKTRLASWIRSMVPRDFSGTWIEPFMGTGVVAFNVAPRRAILCDSNPHLVNFYAGIASGEITPESVKAYLVREGEALLSRGEGHYYFVRDRFNAEHAPLDFLFVNRAGFNGMIRFNRKGGFNIPFCRKPQRFAQAYITKITNQVGWVRQIIRAGEYTFKCQDFRRTLAEASSSDMVYCDPPYIDRHVDYYNGWGDADERALFDKLSGFNGRFILSTWHHNDYRENEYVQSLWSKHNVLTREHFYHVGGKEKNRNPVVEALVTNFVAVTTEYLDENAVLRQEIPLPAPPVFSTASILM</sequence>
<dbReference type="EMBL" id="CP044205">
    <property type="protein sequence ID" value="QFY44890.1"/>
    <property type="molecule type" value="Genomic_DNA"/>
</dbReference>
<dbReference type="GO" id="GO:0006298">
    <property type="term" value="P:mismatch repair"/>
    <property type="evidence" value="ECO:0007669"/>
    <property type="project" value="TreeGrafter"/>
</dbReference>
<dbReference type="Gene3D" id="3.40.50.150">
    <property type="entry name" value="Vaccinia Virus protein VP39"/>
    <property type="match status" value="1"/>
</dbReference>
<comment type="catalytic activity">
    <reaction evidence="6 7">
        <text>a 2'-deoxyadenosine in DNA + S-adenosyl-L-methionine = an N(6)-methyl-2'-deoxyadenosine in DNA + S-adenosyl-L-homocysteine + H(+)</text>
        <dbReference type="Rhea" id="RHEA:15197"/>
        <dbReference type="Rhea" id="RHEA-COMP:12418"/>
        <dbReference type="Rhea" id="RHEA-COMP:12419"/>
        <dbReference type="ChEBI" id="CHEBI:15378"/>
        <dbReference type="ChEBI" id="CHEBI:57856"/>
        <dbReference type="ChEBI" id="CHEBI:59789"/>
        <dbReference type="ChEBI" id="CHEBI:90615"/>
        <dbReference type="ChEBI" id="CHEBI:90616"/>
        <dbReference type="EC" id="2.1.1.72"/>
    </reaction>
</comment>
<keyword evidence="9" id="KW-1185">Reference proteome</keyword>
<keyword evidence="4 7" id="KW-0808">Transferase</keyword>
<dbReference type="REBASE" id="367323">
    <property type="entry name" value="M.MmoShm1ORF1365P"/>
</dbReference>
<dbReference type="InterPro" id="IPR002052">
    <property type="entry name" value="DNA_methylase_N6_adenine_CS"/>
</dbReference>
<gene>
    <name evidence="8" type="ORF">F6R98_01365</name>
</gene>
<dbReference type="GO" id="GO:0043565">
    <property type="term" value="F:sequence-specific DNA binding"/>
    <property type="evidence" value="ECO:0007669"/>
    <property type="project" value="TreeGrafter"/>
</dbReference>
<dbReference type="GO" id="GO:0009007">
    <property type="term" value="F:site-specific DNA-methyltransferase (adenine-specific) activity"/>
    <property type="evidence" value="ECO:0007669"/>
    <property type="project" value="UniProtKB-UniRule"/>
</dbReference>
<comment type="similarity">
    <text evidence="1 7">Belongs to the N(4)/N(6)-methyltransferase family.</text>
</comment>
<keyword evidence="3 7" id="KW-0489">Methyltransferase</keyword>
<evidence type="ECO:0000313" key="9">
    <source>
        <dbReference type="Proteomes" id="UP000325755"/>
    </source>
</evidence>
<proteinExistence type="inferred from homology"/>
<dbReference type="InterPro" id="IPR012263">
    <property type="entry name" value="M_m6A_EcoRV"/>
</dbReference>
<dbReference type="PANTHER" id="PTHR30481">
    <property type="entry name" value="DNA ADENINE METHYLASE"/>
    <property type="match status" value="1"/>
</dbReference>
<dbReference type="Proteomes" id="UP000325755">
    <property type="component" value="Chromosome"/>
</dbReference>
<dbReference type="PROSITE" id="PS00092">
    <property type="entry name" value="N6_MTASE"/>
    <property type="match status" value="1"/>
</dbReference>
<dbReference type="OrthoDB" id="9805629at2"/>
<dbReference type="InParanoid" id="A0A5Q0BMB2"/>
<name>A0A5Q0BMB2_9GAMM</name>
<dbReference type="SUPFAM" id="SSF53335">
    <property type="entry name" value="S-adenosyl-L-methionine-dependent methyltransferases"/>
    <property type="match status" value="1"/>
</dbReference>
<dbReference type="InterPro" id="IPR023095">
    <property type="entry name" value="Ade_MeTrfase_dom_2"/>
</dbReference>
<dbReference type="Pfam" id="PF02086">
    <property type="entry name" value="MethyltransfD12"/>
    <property type="match status" value="1"/>
</dbReference>
<evidence type="ECO:0000256" key="6">
    <source>
        <dbReference type="ARBA" id="ARBA00047942"/>
    </source>
</evidence>
<dbReference type="AlphaFoldDB" id="A0A5Q0BMB2"/>
<evidence type="ECO:0000256" key="7">
    <source>
        <dbReference type="RuleBase" id="RU361257"/>
    </source>
</evidence>
<keyword evidence="5 7" id="KW-0949">S-adenosyl-L-methionine</keyword>
<dbReference type="PRINTS" id="PR00505">
    <property type="entry name" value="D12N6MTFRASE"/>
</dbReference>
<dbReference type="GO" id="GO:0009307">
    <property type="term" value="P:DNA restriction-modification system"/>
    <property type="evidence" value="ECO:0007669"/>
    <property type="project" value="InterPro"/>
</dbReference>